<feature type="region of interest" description="Disordered" evidence="1">
    <location>
        <begin position="1"/>
        <end position="39"/>
    </location>
</feature>
<dbReference type="PROSITE" id="PS51126">
    <property type="entry name" value="DILUTE"/>
    <property type="match status" value="1"/>
</dbReference>
<dbReference type="SUPFAM" id="SSF49879">
    <property type="entry name" value="SMAD/FHA domain"/>
    <property type="match status" value="1"/>
</dbReference>
<dbReference type="EMBL" id="CAJHNJ030000017">
    <property type="protein sequence ID" value="CAG9115576.1"/>
    <property type="molecule type" value="Genomic_DNA"/>
</dbReference>
<evidence type="ECO:0000256" key="1">
    <source>
        <dbReference type="SAM" id="MobiDB-lite"/>
    </source>
</evidence>
<dbReference type="PANTHER" id="PTHR10398">
    <property type="entry name" value="AFADIN"/>
    <property type="match status" value="1"/>
</dbReference>
<feature type="compositionally biased region" description="Polar residues" evidence="1">
    <location>
        <begin position="260"/>
        <end position="270"/>
    </location>
</feature>
<dbReference type="InterPro" id="IPR000253">
    <property type="entry name" value="FHA_dom"/>
</dbReference>
<dbReference type="InterPro" id="IPR037977">
    <property type="entry name" value="CBD_Afadin"/>
</dbReference>
<dbReference type="Gene3D" id="2.60.200.20">
    <property type="match status" value="1"/>
</dbReference>
<proteinExistence type="predicted"/>
<feature type="compositionally biased region" description="Polar residues" evidence="1">
    <location>
        <begin position="296"/>
        <end position="312"/>
    </location>
</feature>
<protein>
    <submittedName>
        <fullName evidence="4">(diamondback moth) hypothetical protein</fullName>
    </submittedName>
</protein>
<gene>
    <name evidence="4" type="ORF">PLXY2_LOCUS5755</name>
</gene>
<dbReference type="SMART" id="SM01132">
    <property type="entry name" value="DIL"/>
    <property type="match status" value="1"/>
</dbReference>
<comment type="caution">
    <text evidence="4">The sequence shown here is derived from an EMBL/GenBank/DDBJ whole genome shotgun (WGS) entry which is preliminary data.</text>
</comment>
<feature type="compositionally biased region" description="Polar residues" evidence="1">
    <location>
        <begin position="216"/>
        <end position="232"/>
    </location>
</feature>
<dbReference type="PANTHER" id="PTHR10398:SF2">
    <property type="entry name" value="AFADIN"/>
    <property type="match status" value="1"/>
</dbReference>
<name>A0A8S4EHW7_PLUXY</name>
<dbReference type="GO" id="GO:0005912">
    <property type="term" value="C:adherens junction"/>
    <property type="evidence" value="ECO:0007669"/>
    <property type="project" value="TreeGrafter"/>
</dbReference>
<accession>A0A8S4EHW7</accession>
<organism evidence="4 5">
    <name type="scientific">Plutella xylostella</name>
    <name type="common">Diamondback moth</name>
    <name type="synonym">Plutella maculipennis</name>
    <dbReference type="NCBI Taxonomy" id="51655"/>
    <lineage>
        <taxon>Eukaryota</taxon>
        <taxon>Metazoa</taxon>
        <taxon>Ecdysozoa</taxon>
        <taxon>Arthropoda</taxon>
        <taxon>Hexapoda</taxon>
        <taxon>Insecta</taxon>
        <taxon>Pterygota</taxon>
        <taxon>Neoptera</taxon>
        <taxon>Endopterygota</taxon>
        <taxon>Lepidoptera</taxon>
        <taxon>Glossata</taxon>
        <taxon>Ditrysia</taxon>
        <taxon>Yponomeutoidea</taxon>
        <taxon>Plutellidae</taxon>
        <taxon>Plutella</taxon>
    </lineage>
</organism>
<dbReference type="PROSITE" id="PS50106">
    <property type="entry name" value="PDZ"/>
    <property type="match status" value="1"/>
</dbReference>
<dbReference type="InterPro" id="IPR028842">
    <property type="entry name" value="Afadin"/>
</dbReference>
<feature type="domain" description="Dilute" evidence="3">
    <location>
        <begin position="427"/>
        <end position="654"/>
    </location>
</feature>
<evidence type="ECO:0000259" key="3">
    <source>
        <dbReference type="PROSITE" id="PS51126"/>
    </source>
</evidence>
<dbReference type="Pfam" id="PF00498">
    <property type="entry name" value="FHA"/>
    <property type="match status" value="1"/>
</dbReference>
<reference evidence="4" key="1">
    <citation type="submission" date="2020-11" db="EMBL/GenBank/DDBJ databases">
        <authorList>
            <person name="Whiteford S."/>
        </authorList>
    </citation>
    <scope>NUCLEOTIDE SEQUENCE</scope>
</reference>
<evidence type="ECO:0000313" key="5">
    <source>
        <dbReference type="Proteomes" id="UP000653454"/>
    </source>
</evidence>
<dbReference type="Pfam" id="PF01843">
    <property type="entry name" value="DIL"/>
    <property type="match status" value="1"/>
</dbReference>
<dbReference type="CDD" id="cd15471">
    <property type="entry name" value="Myo5p-like_CBD_afadin"/>
    <property type="match status" value="1"/>
</dbReference>
<feature type="region of interest" description="Disordered" evidence="1">
    <location>
        <begin position="65"/>
        <end position="106"/>
    </location>
</feature>
<dbReference type="SMART" id="SM00228">
    <property type="entry name" value="PDZ"/>
    <property type="match status" value="1"/>
</dbReference>
<dbReference type="Gene3D" id="2.30.42.10">
    <property type="match status" value="1"/>
</dbReference>
<evidence type="ECO:0000259" key="2">
    <source>
        <dbReference type="PROSITE" id="PS50106"/>
    </source>
</evidence>
<dbReference type="InterPro" id="IPR001478">
    <property type="entry name" value="PDZ"/>
</dbReference>
<dbReference type="GO" id="GO:0032880">
    <property type="term" value="P:regulation of protein localization"/>
    <property type="evidence" value="ECO:0007669"/>
    <property type="project" value="TreeGrafter"/>
</dbReference>
<dbReference type="InterPro" id="IPR036034">
    <property type="entry name" value="PDZ_sf"/>
</dbReference>
<dbReference type="GO" id="GO:0050839">
    <property type="term" value="F:cell adhesion molecule binding"/>
    <property type="evidence" value="ECO:0007669"/>
    <property type="project" value="TreeGrafter"/>
</dbReference>
<keyword evidence="5" id="KW-1185">Reference proteome</keyword>
<feature type="region of interest" description="Disordered" evidence="1">
    <location>
        <begin position="288"/>
        <end position="313"/>
    </location>
</feature>
<dbReference type="AlphaFoldDB" id="A0A8S4EHW7"/>
<feature type="region of interest" description="Disordered" evidence="1">
    <location>
        <begin position="211"/>
        <end position="270"/>
    </location>
</feature>
<dbReference type="InterPro" id="IPR008984">
    <property type="entry name" value="SMAD_FHA_dom_sf"/>
</dbReference>
<dbReference type="Proteomes" id="UP000653454">
    <property type="component" value="Unassembled WGS sequence"/>
</dbReference>
<dbReference type="FunFam" id="2.30.42.10:FF:000032">
    <property type="entry name" value="Afadin isoform A"/>
    <property type="match status" value="1"/>
</dbReference>
<feature type="domain" description="PDZ" evidence="2">
    <location>
        <begin position="745"/>
        <end position="830"/>
    </location>
</feature>
<dbReference type="SUPFAM" id="SSF50156">
    <property type="entry name" value="PDZ domain-like"/>
    <property type="match status" value="1"/>
</dbReference>
<dbReference type="InterPro" id="IPR002710">
    <property type="entry name" value="Dilute_dom"/>
</dbReference>
<sequence>MVVVARGAVSPATPPRRAAAPRPRWTPPRPHAHHTAMLPTRSFSSRLRYGKKEILLGSIMFHVRRRPADSQPRRRKKKAGAGGAGARGGNEPVLVEVAPDGTPLENPRRVRVTDVVEVGSGNGMALQLYGPSIQPRHCVVAPADGGGYSLTPLHADAQIYVNNQRVTHSQRLQHGCLLKFGRVSTFRFMDPAQESLLNRNLSQSLHFGSGSIYDRSPTSPGSGAKSPTSLASHPQDGGEPPDDYQRTMSPVSHDTYGYGNDSQPYNNNTLKLDNESLMMSQHLETKDEYIRDDNGYNDQDQNSPASRTNNYKDNYETTFDLDGNVETKSICSAKSGGSGHDNRMTPGIGSAARPGQEPILPAVLEFPEAGQAQFLAAVISRLDPHAPAFKLAPVYTLYLCARYRASTHYRPELSPTERAHKLTAFLHHVATLIHATVQERCTDSAAQAFWMANASELLHFLKCDRHISSFSTQAQDLLPTTVQNAFSNLVSCFQEELTPALATLNKPSVGDATEATAPTLQALAAAMVLLRRCRVNAALTIQLFSHLFHYINAVCFNKLVNDRGLADARWGAALSARLVILGAWAERQGLELAADCHLARCHQAARLIQGSYRTVEDIRLALSACFKLNSVQVRALLGGLEPALLEAGVAAARAAADELCTADGRQITLEENEWLGVGLLIPGDGFSAEVVRGVPPGLADFVAPLQRGGLCRLAHQPHAVGVWTVYMTGYGAPQQRRAPEPRVHIIQLNKNSNGMGLSIVAAKGAGQSKLGIYIKSVVAGGAAAADGRLAAGDQLLSVDGHSLVGITQEKAAEYLVRTGPTVTLEVAKQGAVLHGLATLLHQPTYNQKQDEAVEYEHRARRNSGTYTNPLPALLRQTSPFAELATAGTL</sequence>
<dbReference type="Pfam" id="PF00595">
    <property type="entry name" value="PDZ"/>
    <property type="match status" value="1"/>
</dbReference>
<evidence type="ECO:0000313" key="4">
    <source>
        <dbReference type="EMBL" id="CAG9115576.1"/>
    </source>
</evidence>